<dbReference type="AlphaFoldDB" id="A0AAE2ZZY1"/>
<gene>
    <name evidence="2" type="ORF">LKD75_01430</name>
</gene>
<feature type="transmembrane region" description="Helical" evidence="1">
    <location>
        <begin position="6"/>
        <end position="32"/>
    </location>
</feature>
<evidence type="ECO:0008006" key="4">
    <source>
        <dbReference type="Google" id="ProtNLM"/>
    </source>
</evidence>
<protein>
    <recommendedName>
        <fullName evidence="4">Zinc ribbon domain-containing protein</fullName>
    </recommendedName>
</protein>
<keyword evidence="1" id="KW-1133">Transmembrane helix</keyword>
<organism evidence="2 3">
    <name type="scientific">Waltera acetigignens</name>
    <dbReference type="NCBI Taxonomy" id="2981769"/>
    <lineage>
        <taxon>Bacteria</taxon>
        <taxon>Bacillati</taxon>
        <taxon>Bacillota</taxon>
        <taxon>Clostridia</taxon>
        <taxon>Lachnospirales</taxon>
        <taxon>Lachnospiraceae</taxon>
        <taxon>Waltera</taxon>
    </lineage>
</organism>
<keyword evidence="1" id="KW-0812">Transmembrane</keyword>
<dbReference type="Proteomes" id="UP001197795">
    <property type="component" value="Unassembled WGS sequence"/>
</dbReference>
<comment type="caution">
    <text evidence="2">The sequence shown here is derived from an EMBL/GenBank/DDBJ whole genome shotgun (WGS) entry which is preliminary data.</text>
</comment>
<evidence type="ECO:0000313" key="3">
    <source>
        <dbReference type="Proteomes" id="UP001197795"/>
    </source>
</evidence>
<sequence>MEFFSLFSTVFFNIAIIVGLLLLIYLFFFSGIRARKDLKPMKYISYKKDHFQKNFEFTCEFCGSKVSSTDEKCSTCGGNFGKNKEYQLKKRAMYQRYLEYMKAQEEVITQETEYISNTMQAIQKYKLIRHKYYNFEIGEPPVYKPANDYEFTCEYCDNKIRGKSTDETGCSNCGASYKENLELLVREEEDRLEKRHYDEYMKLKYLEWEQNTRNERRDANIDEKYGTPIRFMEKNAKGIALVILLGLMMISVGITVLILKFR</sequence>
<name>A0AAE2ZZY1_9FIRM</name>
<keyword evidence="3" id="KW-1185">Reference proteome</keyword>
<evidence type="ECO:0000256" key="1">
    <source>
        <dbReference type="SAM" id="Phobius"/>
    </source>
</evidence>
<accession>A0AAE2ZZY1</accession>
<dbReference type="RefSeq" id="WP_227732035.1">
    <property type="nucleotide sequence ID" value="NZ_JAJEPV010000002.1"/>
</dbReference>
<proteinExistence type="predicted"/>
<keyword evidence="1" id="KW-0472">Membrane</keyword>
<dbReference type="EMBL" id="JAJEPV010000002">
    <property type="protein sequence ID" value="MCC2118265.1"/>
    <property type="molecule type" value="Genomic_DNA"/>
</dbReference>
<feature type="transmembrane region" description="Helical" evidence="1">
    <location>
        <begin position="239"/>
        <end position="259"/>
    </location>
</feature>
<evidence type="ECO:0000313" key="2">
    <source>
        <dbReference type="EMBL" id="MCC2118265.1"/>
    </source>
</evidence>
<reference evidence="2 3" key="1">
    <citation type="submission" date="2021-10" db="EMBL/GenBank/DDBJ databases">
        <title>Anaerobic single-cell dispensing facilitates the cultivation of human gut bacteria.</title>
        <authorList>
            <person name="Afrizal A."/>
        </authorList>
    </citation>
    <scope>NUCLEOTIDE SEQUENCE [LARGE SCALE GENOMIC DNA]</scope>
    <source>
        <strain evidence="2 3">CLA-AA-H273</strain>
    </source>
</reference>